<dbReference type="AlphaFoldDB" id="F7SZQ3"/>
<protein>
    <submittedName>
        <fullName evidence="8">SET domain-containing protein</fullName>
    </submittedName>
</protein>
<evidence type="ECO:0000256" key="2">
    <source>
        <dbReference type="ARBA" id="ARBA00022454"/>
    </source>
</evidence>
<dbReference type="EMBL" id="AFRQ01000040">
    <property type="protein sequence ID" value="EGP46350.1"/>
    <property type="molecule type" value="Genomic_DNA"/>
</dbReference>
<evidence type="ECO:0000256" key="4">
    <source>
        <dbReference type="ARBA" id="ARBA00022679"/>
    </source>
</evidence>
<dbReference type="GO" id="GO:0005694">
    <property type="term" value="C:chromosome"/>
    <property type="evidence" value="ECO:0007669"/>
    <property type="project" value="UniProtKB-SubCell"/>
</dbReference>
<dbReference type="SUPFAM" id="SSF82199">
    <property type="entry name" value="SET domain"/>
    <property type="match status" value="1"/>
</dbReference>
<evidence type="ECO:0000313" key="8">
    <source>
        <dbReference type="EMBL" id="EGP46350.1"/>
    </source>
</evidence>
<name>F7SZQ3_9BURK</name>
<dbReference type="GO" id="GO:0008168">
    <property type="term" value="F:methyltransferase activity"/>
    <property type="evidence" value="ECO:0007669"/>
    <property type="project" value="UniProtKB-KW"/>
</dbReference>
<dbReference type="SMART" id="SM00317">
    <property type="entry name" value="SET"/>
    <property type="match status" value="1"/>
</dbReference>
<evidence type="ECO:0000313" key="9">
    <source>
        <dbReference type="Proteomes" id="UP000004853"/>
    </source>
</evidence>
<dbReference type="Gene3D" id="2.170.270.10">
    <property type="entry name" value="SET domain"/>
    <property type="match status" value="1"/>
</dbReference>
<comment type="subcellular location">
    <subcellularLocation>
        <location evidence="1">Chromosome</location>
    </subcellularLocation>
</comment>
<dbReference type="PROSITE" id="PS50280">
    <property type="entry name" value="SET"/>
    <property type="match status" value="1"/>
</dbReference>
<evidence type="ECO:0000256" key="3">
    <source>
        <dbReference type="ARBA" id="ARBA00022603"/>
    </source>
</evidence>
<dbReference type="InterPro" id="IPR050777">
    <property type="entry name" value="SET2_Histone-Lys_MeTrsfase"/>
</dbReference>
<dbReference type="Proteomes" id="UP000004853">
    <property type="component" value="Unassembled WGS sequence"/>
</dbReference>
<feature type="compositionally biased region" description="Gly residues" evidence="6">
    <location>
        <begin position="257"/>
        <end position="268"/>
    </location>
</feature>
<accession>F7SZQ3</accession>
<feature type="region of interest" description="Disordered" evidence="6">
    <location>
        <begin position="139"/>
        <end position="268"/>
    </location>
</feature>
<sequence>MRRSKLHGNGVFAARKIPAGTRIIEYGGARISAKEADRRHPTNPDDPFHTFFFALSSGRVIDGGDQGNDARWINHSCEPNCEAQEGKHGKRVYIVALKDLPRGTELSYDYGLVLDGRITKALKEGYKCLCGTPRAAAPCWPCPKRRRKRNKPNRKPQRKPRSKQTARAPTAQPPQPRSPNTRHPARRSHARPTAMRPATVAIPGHRRPDASPSNAKEGRPRGRLWQPRKTLPPSPALGQNAKHTALPSAREGTADRAGGGGAWGERGV</sequence>
<gene>
    <name evidence="8" type="ORF">AXXA_10791</name>
</gene>
<proteinExistence type="predicted"/>
<dbReference type="InterPro" id="IPR046341">
    <property type="entry name" value="SET_dom_sf"/>
</dbReference>
<feature type="domain" description="SET" evidence="7">
    <location>
        <begin position="1"/>
        <end position="111"/>
    </location>
</feature>
<dbReference type="eggNOG" id="COG2940">
    <property type="taxonomic scope" value="Bacteria"/>
</dbReference>
<dbReference type="GO" id="GO:0032259">
    <property type="term" value="P:methylation"/>
    <property type="evidence" value="ECO:0007669"/>
    <property type="project" value="UniProtKB-KW"/>
</dbReference>
<organism evidence="8 9">
    <name type="scientific">Achromobacter insuavis AXX-A</name>
    <dbReference type="NCBI Taxonomy" id="1003200"/>
    <lineage>
        <taxon>Bacteria</taxon>
        <taxon>Pseudomonadati</taxon>
        <taxon>Pseudomonadota</taxon>
        <taxon>Betaproteobacteria</taxon>
        <taxon>Burkholderiales</taxon>
        <taxon>Alcaligenaceae</taxon>
        <taxon>Achromobacter</taxon>
    </lineage>
</organism>
<keyword evidence="4" id="KW-0808">Transferase</keyword>
<evidence type="ECO:0000256" key="6">
    <source>
        <dbReference type="SAM" id="MobiDB-lite"/>
    </source>
</evidence>
<dbReference type="InterPro" id="IPR001214">
    <property type="entry name" value="SET_dom"/>
</dbReference>
<feature type="compositionally biased region" description="Basic residues" evidence="6">
    <location>
        <begin position="143"/>
        <end position="164"/>
    </location>
</feature>
<keyword evidence="2" id="KW-0158">Chromosome</keyword>
<keyword evidence="5" id="KW-0949">S-adenosyl-L-methionine</keyword>
<dbReference type="Pfam" id="PF00856">
    <property type="entry name" value="SET"/>
    <property type="match status" value="1"/>
</dbReference>
<evidence type="ECO:0000256" key="5">
    <source>
        <dbReference type="ARBA" id="ARBA00022691"/>
    </source>
</evidence>
<comment type="caution">
    <text evidence="8">The sequence shown here is derived from an EMBL/GenBank/DDBJ whole genome shotgun (WGS) entry which is preliminary data.</text>
</comment>
<dbReference type="PANTHER" id="PTHR22884">
    <property type="entry name" value="SET DOMAIN PROTEINS"/>
    <property type="match status" value="1"/>
</dbReference>
<reference evidence="8 9" key="1">
    <citation type="submission" date="2011-06" db="EMBL/GenBank/DDBJ databases">
        <authorList>
            <person name="Bador J."/>
            <person name="Amoureux L."/>
            <person name="Neuwirth C."/>
        </authorList>
    </citation>
    <scope>NUCLEOTIDE SEQUENCE [LARGE SCALE GENOMIC DNA]</scope>
    <source>
        <strain evidence="8 9">AXX-A</strain>
    </source>
</reference>
<evidence type="ECO:0000259" key="7">
    <source>
        <dbReference type="PROSITE" id="PS50280"/>
    </source>
</evidence>
<dbReference type="HOGENOM" id="CLU_020840_4_0_4"/>
<evidence type="ECO:0000256" key="1">
    <source>
        <dbReference type="ARBA" id="ARBA00004286"/>
    </source>
</evidence>
<keyword evidence="3" id="KW-0489">Methyltransferase</keyword>